<dbReference type="InterPro" id="IPR013783">
    <property type="entry name" value="Ig-like_fold"/>
</dbReference>
<dbReference type="Pfam" id="PF00686">
    <property type="entry name" value="CBM_20"/>
    <property type="match status" value="2"/>
</dbReference>
<dbReference type="OrthoDB" id="533354at2759"/>
<dbReference type="SMART" id="SM01065">
    <property type="entry name" value="CBM_2"/>
    <property type="match status" value="2"/>
</dbReference>
<keyword evidence="5" id="KW-1185">Reference proteome</keyword>
<dbReference type="EMBL" id="JAEHOE010000006">
    <property type="protein sequence ID" value="KAG2499548.1"/>
    <property type="molecule type" value="Genomic_DNA"/>
</dbReference>
<feature type="compositionally biased region" description="Low complexity" evidence="2">
    <location>
        <begin position="49"/>
        <end position="59"/>
    </location>
</feature>
<feature type="region of interest" description="Disordered" evidence="2">
    <location>
        <begin position="205"/>
        <end position="225"/>
    </location>
</feature>
<dbReference type="InterPro" id="IPR013784">
    <property type="entry name" value="Carb-bd-like_fold"/>
</dbReference>
<dbReference type="AlphaFoldDB" id="A0A835YBC8"/>
<dbReference type="GO" id="GO:0016020">
    <property type="term" value="C:membrane"/>
    <property type="evidence" value="ECO:0007669"/>
    <property type="project" value="TreeGrafter"/>
</dbReference>
<accession>A0A835YBC8</accession>
<dbReference type="SUPFAM" id="SSF49452">
    <property type="entry name" value="Starch-binding domain-like"/>
    <property type="match status" value="2"/>
</dbReference>
<feature type="region of interest" description="Disordered" evidence="2">
    <location>
        <begin position="49"/>
        <end position="84"/>
    </location>
</feature>
<evidence type="ECO:0000256" key="2">
    <source>
        <dbReference type="SAM" id="MobiDB-lite"/>
    </source>
</evidence>
<gene>
    <name evidence="4" type="ORF">HYH03_002493</name>
</gene>
<sequence>MAHLLQRLPGTATGTALSPRRCCASTPLGTTERTSPRVGCDAAALRPAAPLVASPRRPAQPTARPLRSPPSAHHNNHHNGNGHAEGTALTVRCRIVVPYCPTSHGQELMLVGGCEALGSWDVRKGVKMTWCEGHSHEAEIELPIHTAVPCKLVIAGEGGNNTWEPEADRELLLAPASLAARAAGYTVLCHWGYPDCVQVAPNSLRRGSGGSGGATPKPAATNGHHHAVATAAASLSGSALLAGVKKALEKAGGSRVSSSVIPGITMFDEDWSGAHGGAHGGLVEEDVPLVQAQVSVLVPKSGPKLKPEQSLVLVGSSPALGRWDPAQGLPLERAGEDSPLWTATAELPMGEGLQAKVVVVDAVTGLAQTWEPCENRSLPRHPRGTRPVMLTAYWAVPATHALEVDRLGAAAAAGSPQVVTMLRQQLAATSSQLDGLKKERDDAKRMAEDAKAGPAGRVEMVNLAEQLQTTRRLYENTKQEAKELGSAVGSTRVLCDAAKKELRSLASQLAAAQKAYEALAPEVERMEKRLASTSRAFEATKPELQALEVQLERARGLFDRTLQKIEAARSLATSGVGEYDAAAVRRRTENRVREFILAKH</sequence>
<feature type="domain" description="CBM20" evidence="3">
    <location>
        <begin position="85"/>
        <end position="193"/>
    </location>
</feature>
<evidence type="ECO:0000313" key="4">
    <source>
        <dbReference type="EMBL" id="KAG2499548.1"/>
    </source>
</evidence>
<evidence type="ECO:0000259" key="3">
    <source>
        <dbReference type="PROSITE" id="PS51166"/>
    </source>
</evidence>
<dbReference type="Gene3D" id="1.20.120.330">
    <property type="entry name" value="Nucleotidyltransferases domain 2"/>
    <property type="match status" value="1"/>
</dbReference>
<feature type="coiled-coil region" evidence="1">
    <location>
        <begin position="419"/>
        <end position="515"/>
    </location>
</feature>
<protein>
    <recommendedName>
        <fullName evidence="3">CBM20 domain-containing protein</fullName>
    </recommendedName>
</protein>
<dbReference type="Gene3D" id="2.60.40.10">
    <property type="entry name" value="Immunoglobulins"/>
    <property type="match status" value="2"/>
</dbReference>
<dbReference type="PROSITE" id="PS51166">
    <property type="entry name" value="CBM20"/>
    <property type="match status" value="2"/>
</dbReference>
<dbReference type="CDD" id="cd05467">
    <property type="entry name" value="CBM20"/>
    <property type="match status" value="1"/>
</dbReference>
<proteinExistence type="predicted"/>
<dbReference type="InterPro" id="IPR002044">
    <property type="entry name" value="CBM20"/>
</dbReference>
<organism evidence="4 5">
    <name type="scientific">Edaphochlamys debaryana</name>
    <dbReference type="NCBI Taxonomy" id="47281"/>
    <lineage>
        <taxon>Eukaryota</taxon>
        <taxon>Viridiplantae</taxon>
        <taxon>Chlorophyta</taxon>
        <taxon>core chlorophytes</taxon>
        <taxon>Chlorophyceae</taxon>
        <taxon>CS clade</taxon>
        <taxon>Chlamydomonadales</taxon>
        <taxon>Chlamydomonadales incertae sedis</taxon>
        <taxon>Edaphochlamys</taxon>
    </lineage>
</organism>
<dbReference type="PANTHER" id="PTHR15048">
    <property type="entry name" value="STARCH-BINDING DOMAIN-CONTAINING PROTEIN 1"/>
    <property type="match status" value="1"/>
</dbReference>
<keyword evidence="1" id="KW-0175">Coiled coil</keyword>
<name>A0A835YBC8_9CHLO</name>
<dbReference type="PANTHER" id="PTHR15048:SF0">
    <property type="entry name" value="STARCH-BINDING DOMAIN-CONTAINING PROTEIN 1"/>
    <property type="match status" value="1"/>
</dbReference>
<reference evidence="4" key="1">
    <citation type="journal article" date="2020" name="bioRxiv">
        <title>Comparative genomics of Chlamydomonas.</title>
        <authorList>
            <person name="Craig R.J."/>
            <person name="Hasan A.R."/>
            <person name="Ness R.W."/>
            <person name="Keightley P.D."/>
        </authorList>
    </citation>
    <scope>NUCLEOTIDE SEQUENCE</scope>
    <source>
        <strain evidence="4">CCAP 11/70</strain>
    </source>
</reference>
<evidence type="ECO:0000313" key="5">
    <source>
        <dbReference type="Proteomes" id="UP000612055"/>
    </source>
</evidence>
<dbReference type="Proteomes" id="UP000612055">
    <property type="component" value="Unassembled WGS sequence"/>
</dbReference>
<comment type="caution">
    <text evidence="4">The sequence shown here is derived from an EMBL/GenBank/DDBJ whole genome shotgun (WGS) entry which is preliminary data.</text>
</comment>
<feature type="domain" description="CBM20" evidence="3">
    <location>
        <begin position="288"/>
        <end position="396"/>
    </location>
</feature>
<dbReference type="GO" id="GO:2001070">
    <property type="term" value="F:starch binding"/>
    <property type="evidence" value="ECO:0007669"/>
    <property type="project" value="InterPro"/>
</dbReference>
<evidence type="ECO:0000256" key="1">
    <source>
        <dbReference type="SAM" id="Coils"/>
    </source>
</evidence>